<evidence type="ECO:0000259" key="4">
    <source>
        <dbReference type="PROSITE" id="PS51388"/>
    </source>
</evidence>
<proteinExistence type="predicted"/>
<dbReference type="SMART" id="SM00053">
    <property type="entry name" value="DYNc"/>
    <property type="match status" value="1"/>
</dbReference>
<evidence type="ECO:0008006" key="8">
    <source>
        <dbReference type="Google" id="ProtNLM"/>
    </source>
</evidence>
<gene>
    <name evidence="6" type="ORF">CBER1_11596</name>
</gene>
<dbReference type="InterPro" id="IPR020850">
    <property type="entry name" value="GED_dom"/>
</dbReference>
<dbReference type="Proteomes" id="UP000237631">
    <property type="component" value="Unassembled WGS sequence"/>
</dbReference>
<dbReference type="STRING" id="357750.A0A2S6CH11"/>
<dbReference type="GO" id="GO:0016020">
    <property type="term" value="C:membrane"/>
    <property type="evidence" value="ECO:0007669"/>
    <property type="project" value="TreeGrafter"/>
</dbReference>
<protein>
    <recommendedName>
        <fullName evidence="8">GED domain-containing protein</fullName>
    </recommendedName>
</protein>
<feature type="region of interest" description="Disordered" evidence="3">
    <location>
        <begin position="746"/>
        <end position="775"/>
    </location>
</feature>
<dbReference type="PANTHER" id="PTHR11566">
    <property type="entry name" value="DYNAMIN"/>
    <property type="match status" value="1"/>
</dbReference>
<organism evidence="6 7">
    <name type="scientific">Cercospora berteroae</name>
    <dbReference type="NCBI Taxonomy" id="357750"/>
    <lineage>
        <taxon>Eukaryota</taxon>
        <taxon>Fungi</taxon>
        <taxon>Dikarya</taxon>
        <taxon>Ascomycota</taxon>
        <taxon>Pezizomycotina</taxon>
        <taxon>Dothideomycetes</taxon>
        <taxon>Dothideomycetidae</taxon>
        <taxon>Mycosphaerellales</taxon>
        <taxon>Mycosphaerellaceae</taxon>
        <taxon>Cercospora</taxon>
    </lineage>
</organism>
<feature type="compositionally biased region" description="Polar residues" evidence="3">
    <location>
        <begin position="702"/>
        <end position="720"/>
    </location>
</feature>
<dbReference type="InterPro" id="IPR000375">
    <property type="entry name" value="Dynamin_stalk"/>
</dbReference>
<keyword evidence="1" id="KW-0547">Nucleotide-binding</keyword>
<dbReference type="Pfam" id="PF00350">
    <property type="entry name" value="Dynamin_N"/>
    <property type="match status" value="1"/>
</dbReference>
<accession>A0A2S6CH11</accession>
<feature type="region of interest" description="Disordered" evidence="3">
    <location>
        <begin position="693"/>
        <end position="720"/>
    </location>
</feature>
<feature type="domain" description="Dynamin-type G" evidence="5">
    <location>
        <begin position="29"/>
        <end position="313"/>
    </location>
</feature>
<dbReference type="GO" id="GO:0000266">
    <property type="term" value="P:mitochondrial fission"/>
    <property type="evidence" value="ECO:0007669"/>
    <property type="project" value="TreeGrafter"/>
</dbReference>
<dbReference type="FunFam" id="3.40.50.300:FF:001425">
    <property type="entry name" value="Dynamin GTPase, putative"/>
    <property type="match status" value="1"/>
</dbReference>
<dbReference type="OrthoDB" id="415706at2759"/>
<feature type="domain" description="GED" evidence="4">
    <location>
        <begin position="596"/>
        <end position="687"/>
    </location>
</feature>
<dbReference type="EMBL" id="PNEN01000425">
    <property type="protein sequence ID" value="PPJ59015.1"/>
    <property type="molecule type" value="Genomic_DNA"/>
</dbReference>
<dbReference type="PRINTS" id="PR00195">
    <property type="entry name" value="DYNAMIN"/>
</dbReference>
<evidence type="ECO:0000256" key="1">
    <source>
        <dbReference type="ARBA" id="ARBA00022741"/>
    </source>
</evidence>
<feature type="compositionally biased region" description="Basic residues" evidence="3">
    <location>
        <begin position="757"/>
        <end position="768"/>
    </location>
</feature>
<dbReference type="GO" id="GO:0016559">
    <property type="term" value="P:peroxisome fission"/>
    <property type="evidence" value="ECO:0007669"/>
    <property type="project" value="TreeGrafter"/>
</dbReference>
<dbReference type="Pfam" id="PF01031">
    <property type="entry name" value="Dynamin_M"/>
    <property type="match status" value="1"/>
</dbReference>
<dbReference type="GO" id="GO:0008017">
    <property type="term" value="F:microtubule binding"/>
    <property type="evidence" value="ECO:0007669"/>
    <property type="project" value="TreeGrafter"/>
</dbReference>
<sequence>MAGAELQSEDHRNLLDIVDRLRLTGITRYIDLPQIVVCGDQSAGKSSVLEAISGLRFPTKDNLCTRFATELVLRRNETVGVKVSIIPGPDRNPEECRSLSQFNHKIDIVDPDLSGLIEQAKQAMGLSDIKVFSSDVLRVEFEGPEQPHLTLVDLPGLFRAGNREQSVDEAPIVHEMVRSYMEKPRSIILAVVSAKSDFALQEVTKYSLELDPHGVRTLGLITKPDTLSRGSESETAYITMAHNKDVVFRLGWHVLKNRSFETRDVSTAVRDLQESQFFAAGAWASLNPSTVGIQSLRPRLSNILKNQILENLPSLHADVVLGIEECKARLEQLGEPRNTAQQQRSYLQHVSWKFSVLLKAAVDGVYSDVFFGHARTKKGQQKRLRAVVQNRLEDFAEDMRSRGHSRVIVEDGEEPDSAHHHIERIRRSEYIASVKELMRHSRGTELPGTFNPEIIGELFREQCQPWRGLVAEVHRDILQCVRWTAKAVLEAVAVTDTVDALFTFIDRAIDGLGCEVERKVDEMLRPHLAGHPITYNHYLISNVQKVQANRRKRGLERAISQKFMFIGNFQLDESDIKNLIQIVQEHEEVDMGYYASQLAVDYMQAYYKVALKNWVDDVSIHVIEEQLIQKLPLVFDHKTVEQLTDADVNHLTAEKSNNASDRAHALEKLDSLTKASKELESLGKHRLKTHASIHLAQDRESNSTVGANDTSPTPLESQSMSPINEAVEMDEHAEALESPAITLVQNGLGEASASPMKAKKKRSPKSTKKTVFEWD</sequence>
<comment type="caution">
    <text evidence="6">The sequence shown here is derived from an EMBL/GenBank/DDBJ whole genome shotgun (WGS) entry which is preliminary data.</text>
</comment>
<dbReference type="GO" id="GO:0005739">
    <property type="term" value="C:mitochondrion"/>
    <property type="evidence" value="ECO:0007669"/>
    <property type="project" value="TreeGrafter"/>
</dbReference>
<dbReference type="PANTHER" id="PTHR11566:SF149">
    <property type="entry name" value="GTPASE, PUTATIVE (AFU_ORTHOLOGUE AFUA_6G11890)-RELATED"/>
    <property type="match status" value="1"/>
</dbReference>
<dbReference type="GO" id="GO:0048312">
    <property type="term" value="P:intracellular distribution of mitochondria"/>
    <property type="evidence" value="ECO:0007669"/>
    <property type="project" value="TreeGrafter"/>
</dbReference>
<dbReference type="AlphaFoldDB" id="A0A2S6CH11"/>
<dbReference type="Gene3D" id="3.40.50.300">
    <property type="entry name" value="P-loop containing nucleotide triphosphate hydrolases"/>
    <property type="match status" value="1"/>
</dbReference>
<evidence type="ECO:0000256" key="2">
    <source>
        <dbReference type="ARBA" id="ARBA00023134"/>
    </source>
</evidence>
<dbReference type="GO" id="GO:0005874">
    <property type="term" value="C:microtubule"/>
    <property type="evidence" value="ECO:0007669"/>
    <property type="project" value="TreeGrafter"/>
</dbReference>
<dbReference type="InterPro" id="IPR022812">
    <property type="entry name" value="Dynamin"/>
</dbReference>
<dbReference type="GO" id="GO:0003924">
    <property type="term" value="F:GTPase activity"/>
    <property type="evidence" value="ECO:0007669"/>
    <property type="project" value="InterPro"/>
</dbReference>
<dbReference type="InterPro" id="IPR027417">
    <property type="entry name" value="P-loop_NTPase"/>
</dbReference>
<dbReference type="CDD" id="cd08771">
    <property type="entry name" value="DLP_1"/>
    <property type="match status" value="1"/>
</dbReference>
<dbReference type="GO" id="GO:0006897">
    <property type="term" value="P:endocytosis"/>
    <property type="evidence" value="ECO:0007669"/>
    <property type="project" value="TreeGrafter"/>
</dbReference>
<evidence type="ECO:0000313" key="7">
    <source>
        <dbReference type="Proteomes" id="UP000237631"/>
    </source>
</evidence>
<reference evidence="7" key="1">
    <citation type="journal article" date="2017" name="bioRxiv">
        <title>Conservation of a gene cluster reveals novel cercosporin biosynthetic mechanisms and extends production to the genus Colletotrichum.</title>
        <authorList>
            <person name="de Jonge R."/>
            <person name="Ebert M.K."/>
            <person name="Huitt-Roehl C.R."/>
            <person name="Pal P."/>
            <person name="Suttle J.C."/>
            <person name="Spanner R.E."/>
            <person name="Neubauer J.D."/>
            <person name="Jurick W.M.II."/>
            <person name="Stott K.A."/>
            <person name="Secor G.A."/>
            <person name="Thomma B.P.H.J."/>
            <person name="Van de Peer Y."/>
            <person name="Townsend C.A."/>
            <person name="Bolton M.D."/>
        </authorList>
    </citation>
    <scope>NUCLEOTIDE SEQUENCE [LARGE SCALE GENOMIC DNA]</scope>
    <source>
        <strain evidence="7">CBS538.71</strain>
    </source>
</reference>
<dbReference type="SUPFAM" id="SSF52540">
    <property type="entry name" value="P-loop containing nucleoside triphosphate hydrolases"/>
    <property type="match status" value="1"/>
</dbReference>
<dbReference type="InterPro" id="IPR001401">
    <property type="entry name" value="Dynamin_GTPase"/>
</dbReference>
<keyword evidence="7" id="KW-1185">Reference proteome</keyword>
<evidence type="ECO:0000259" key="5">
    <source>
        <dbReference type="PROSITE" id="PS51718"/>
    </source>
</evidence>
<dbReference type="InterPro" id="IPR030381">
    <property type="entry name" value="G_DYNAMIN_dom"/>
</dbReference>
<evidence type="ECO:0000256" key="3">
    <source>
        <dbReference type="SAM" id="MobiDB-lite"/>
    </source>
</evidence>
<evidence type="ECO:0000313" key="6">
    <source>
        <dbReference type="EMBL" id="PPJ59015.1"/>
    </source>
</evidence>
<dbReference type="GO" id="GO:0005525">
    <property type="term" value="F:GTP binding"/>
    <property type="evidence" value="ECO:0007669"/>
    <property type="project" value="InterPro"/>
</dbReference>
<name>A0A2S6CH11_9PEZI</name>
<dbReference type="PROSITE" id="PS51388">
    <property type="entry name" value="GED"/>
    <property type="match status" value="1"/>
</dbReference>
<dbReference type="InterPro" id="IPR045063">
    <property type="entry name" value="Dynamin_N"/>
</dbReference>
<dbReference type="PROSITE" id="PS51718">
    <property type="entry name" value="G_DYNAMIN_2"/>
    <property type="match status" value="1"/>
</dbReference>
<keyword evidence="2" id="KW-0342">GTP-binding</keyword>